<organism evidence="6 7">
    <name type="scientific">Iodobacter arcticus</name>
    <dbReference type="NCBI Taxonomy" id="590593"/>
    <lineage>
        <taxon>Bacteria</taxon>
        <taxon>Pseudomonadati</taxon>
        <taxon>Pseudomonadota</taxon>
        <taxon>Betaproteobacteria</taxon>
        <taxon>Neisseriales</taxon>
        <taxon>Chitinibacteraceae</taxon>
        <taxon>Iodobacter</taxon>
    </lineage>
</organism>
<dbReference type="InterPro" id="IPR000847">
    <property type="entry name" value="LysR_HTH_N"/>
</dbReference>
<keyword evidence="4" id="KW-0804">Transcription</keyword>
<dbReference type="PANTHER" id="PTHR30537">
    <property type="entry name" value="HTH-TYPE TRANSCRIPTIONAL REGULATOR"/>
    <property type="match status" value="1"/>
</dbReference>
<keyword evidence="7" id="KW-1185">Reference proteome</keyword>
<keyword evidence="3" id="KW-0238">DNA-binding</keyword>
<evidence type="ECO:0000256" key="1">
    <source>
        <dbReference type="ARBA" id="ARBA00009437"/>
    </source>
</evidence>
<dbReference type="InterPro" id="IPR058163">
    <property type="entry name" value="LysR-type_TF_proteobact-type"/>
</dbReference>
<comment type="caution">
    <text evidence="6">The sequence shown here is derived from an EMBL/GenBank/DDBJ whole genome shotgun (WGS) entry which is preliminary data.</text>
</comment>
<evidence type="ECO:0000256" key="2">
    <source>
        <dbReference type="ARBA" id="ARBA00023015"/>
    </source>
</evidence>
<sequence length="296" mass="32663">MNALPPLGALRAFEAVARLGSVVKAAESLHVTHSAISHQLRTLEDFLGLSLFLREGKKLLLTEEGRIYALRVRGALGDMVEATQRLQSCPKPHDITIGVVPSFALHWLLPRLPDFKAKYPQYTVNLRAGLGFEDMSDGLLDLAIRMGTGNWEGLQQQHLMDETVLLVAAAHFTPRPQTLAEVKTAVIIANPAIQWTSWCQAAGLADWRPKPAYTYNDSNLEVEAVRLGHGIALSRLSLVSGDIAAGSLVKITEIEVPYQYPYWLIWPERSSASRKLADFSAWIIGQANDFVNGRNS</sequence>
<reference evidence="7" key="1">
    <citation type="journal article" date="2019" name="Int. J. Syst. Evol. Microbiol.">
        <title>The Global Catalogue of Microorganisms (GCM) 10K type strain sequencing project: providing services to taxonomists for standard genome sequencing and annotation.</title>
        <authorList>
            <consortium name="The Broad Institute Genomics Platform"/>
            <consortium name="The Broad Institute Genome Sequencing Center for Infectious Disease"/>
            <person name="Wu L."/>
            <person name="Ma J."/>
        </authorList>
    </citation>
    <scope>NUCLEOTIDE SEQUENCE [LARGE SCALE GENOMIC DNA]</scope>
    <source>
        <strain evidence="7">CCUG 62945</strain>
    </source>
</reference>
<accession>A0ABW2R1G4</accession>
<evidence type="ECO:0000259" key="5">
    <source>
        <dbReference type="PROSITE" id="PS50931"/>
    </source>
</evidence>
<dbReference type="PANTHER" id="PTHR30537:SF79">
    <property type="entry name" value="TRANSCRIPTIONAL REGULATOR-RELATED"/>
    <property type="match status" value="1"/>
</dbReference>
<gene>
    <name evidence="6" type="ORF">ACFQNF_14305</name>
</gene>
<comment type="similarity">
    <text evidence="1">Belongs to the LysR transcriptional regulatory family.</text>
</comment>
<dbReference type="InterPro" id="IPR036390">
    <property type="entry name" value="WH_DNA-bd_sf"/>
</dbReference>
<dbReference type="PROSITE" id="PS50931">
    <property type="entry name" value="HTH_LYSR"/>
    <property type="match status" value="1"/>
</dbReference>
<dbReference type="EMBL" id="JBHTBQ010000033">
    <property type="protein sequence ID" value="MFC7421034.1"/>
    <property type="molecule type" value="Genomic_DNA"/>
</dbReference>
<dbReference type="Gene3D" id="1.10.10.10">
    <property type="entry name" value="Winged helix-like DNA-binding domain superfamily/Winged helix DNA-binding domain"/>
    <property type="match status" value="1"/>
</dbReference>
<dbReference type="CDD" id="cd08432">
    <property type="entry name" value="PBP2_GcdR_TrpI_HvrB_AmpR_like"/>
    <property type="match status" value="1"/>
</dbReference>
<dbReference type="InterPro" id="IPR036388">
    <property type="entry name" value="WH-like_DNA-bd_sf"/>
</dbReference>
<evidence type="ECO:0000313" key="6">
    <source>
        <dbReference type="EMBL" id="MFC7421034.1"/>
    </source>
</evidence>
<proteinExistence type="inferred from homology"/>
<keyword evidence="2" id="KW-0805">Transcription regulation</keyword>
<feature type="domain" description="HTH lysR-type" evidence="5">
    <location>
        <begin position="5"/>
        <end position="62"/>
    </location>
</feature>
<evidence type="ECO:0000313" key="7">
    <source>
        <dbReference type="Proteomes" id="UP001596473"/>
    </source>
</evidence>
<dbReference type="Pfam" id="PF03466">
    <property type="entry name" value="LysR_substrate"/>
    <property type="match status" value="1"/>
</dbReference>
<dbReference type="SUPFAM" id="SSF53850">
    <property type="entry name" value="Periplasmic binding protein-like II"/>
    <property type="match status" value="1"/>
</dbReference>
<dbReference type="Proteomes" id="UP001596473">
    <property type="component" value="Unassembled WGS sequence"/>
</dbReference>
<protein>
    <submittedName>
        <fullName evidence="6">LysR substrate-binding domain-containing protein</fullName>
    </submittedName>
</protein>
<evidence type="ECO:0000256" key="3">
    <source>
        <dbReference type="ARBA" id="ARBA00023125"/>
    </source>
</evidence>
<dbReference type="RefSeq" id="WP_380188611.1">
    <property type="nucleotide sequence ID" value="NZ_JBHTBQ010000033.1"/>
</dbReference>
<dbReference type="PRINTS" id="PR00039">
    <property type="entry name" value="HTHLYSR"/>
</dbReference>
<dbReference type="Pfam" id="PF00126">
    <property type="entry name" value="HTH_1"/>
    <property type="match status" value="1"/>
</dbReference>
<dbReference type="SUPFAM" id="SSF46785">
    <property type="entry name" value="Winged helix' DNA-binding domain"/>
    <property type="match status" value="1"/>
</dbReference>
<evidence type="ECO:0000256" key="4">
    <source>
        <dbReference type="ARBA" id="ARBA00023163"/>
    </source>
</evidence>
<dbReference type="InterPro" id="IPR005119">
    <property type="entry name" value="LysR_subst-bd"/>
</dbReference>
<dbReference type="Gene3D" id="3.40.190.10">
    <property type="entry name" value="Periplasmic binding protein-like II"/>
    <property type="match status" value="2"/>
</dbReference>
<name>A0ABW2R1G4_9NEIS</name>